<dbReference type="InterPro" id="IPR011990">
    <property type="entry name" value="TPR-like_helical_dom_sf"/>
</dbReference>
<dbReference type="EMBL" id="DRND01000110">
    <property type="protein sequence ID" value="HFC46499.1"/>
    <property type="molecule type" value="Genomic_DNA"/>
</dbReference>
<reference evidence="1" key="1">
    <citation type="journal article" date="2020" name="mSystems">
        <title>Genome- and Community-Level Interaction Insights into Carbon Utilization and Element Cycling Functions of Hydrothermarchaeota in Hydrothermal Sediment.</title>
        <authorList>
            <person name="Zhou Z."/>
            <person name="Liu Y."/>
            <person name="Xu W."/>
            <person name="Pan J."/>
            <person name="Luo Z.H."/>
            <person name="Li M."/>
        </authorList>
    </citation>
    <scope>NUCLEOTIDE SEQUENCE [LARGE SCALE GENOMIC DNA]</scope>
    <source>
        <strain evidence="1">HyVt-503</strain>
    </source>
</reference>
<dbReference type="Proteomes" id="UP000885797">
    <property type="component" value="Unassembled WGS sequence"/>
</dbReference>
<organism evidence="1">
    <name type="scientific">Dissulfuribacter thermophilus</name>
    <dbReference type="NCBI Taxonomy" id="1156395"/>
    <lineage>
        <taxon>Bacteria</taxon>
        <taxon>Pseudomonadati</taxon>
        <taxon>Thermodesulfobacteriota</taxon>
        <taxon>Dissulfuribacteria</taxon>
        <taxon>Dissulfuribacterales</taxon>
        <taxon>Dissulfuribacteraceae</taxon>
        <taxon>Dissulfuribacter</taxon>
    </lineage>
</organism>
<evidence type="ECO:0000313" key="1">
    <source>
        <dbReference type="EMBL" id="HFC46499.1"/>
    </source>
</evidence>
<feature type="non-terminal residue" evidence="1">
    <location>
        <position position="552"/>
    </location>
</feature>
<dbReference type="SUPFAM" id="SSF48452">
    <property type="entry name" value="TPR-like"/>
    <property type="match status" value="1"/>
</dbReference>
<dbReference type="Pfam" id="PF13174">
    <property type="entry name" value="TPR_6"/>
    <property type="match status" value="2"/>
</dbReference>
<comment type="caution">
    <text evidence="1">The sequence shown here is derived from an EMBL/GenBank/DDBJ whole genome shotgun (WGS) entry which is preliminary data.</text>
</comment>
<name>A0A7V2WSC2_9BACT</name>
<dbReference type="AlphaFoldDB" id="A0A7V2WSC2"/>
<gene>
    <name evidence="1" type="ORF">ENJ63_01310</name>
</gene>
<dbReference type="Gene3D" id="1.25.40.10">
    <property type="entry name" value="Tetratricopeptide repeat domain"/>
    <property type="match status" value="2"/>
</dbReference>
<sequence length="552" mass="64156">MIPIPVQKRPVLALCLLVAVIALAFMCPLAIGAKKSGRTPRVSADKAWAQIVPEINIFWKEREETPFAAKKTAWHIIAILKDFIVKYPESQHVPEAYYLTGIAYKEAGFIPEAISHWRIVAKEFSNSKWADEALMQILQVYDEQGEARKKRQLLKEIIRQYPDTTSAKAAWISLALESVIRGKNISFIEGEMKKLERADPNIASKVPVFLELKARLSLYKGRKKDAIEEWLHYLNLTTTKGKQALALYEIGEIYRSMGDFIRARKYYALCARDYPRTSYALFARFRLAQIHERELGIVPWAMNREKEEESSQWLYNEILKKFPRHPITQEVIYEFAKLKMRRHDLSGALRLVEFYYKTNPNGSRSHLFLTLSDEIQKSMRSKSESEKFLKKNLQACLELLKDSFLKDKLPGYSDTAKTLWMRLIEVKMNKGDFDGVIREANSLTQRFAHDNRLREFSHRVRKEALKKKLQRLIAQKKYMDLLNFFYNDLREFKDVLSWEHNLLVGRAWDSLGIESEAAFYYGRAFLSDGEGADNTTIIMDWARVLAAIKDAD</sequence>
<proteinExistence type="predicted"/>
<accession>A0A7V2WSC2</accession>
<protein>
    <submittedName>
        <fullName evidence="1">Tetratricopeptide repeat protein</fullName>
    </submittedName>
</protein>
<dbReference type="InterPro" id="IPR019734">
    <property type="entry name" value="TPR_rpt"/>
</dbReference>